<evidence type="ECO:0000256" key="1">
    <source>
        <dbReference type="ARBA" id="ARBA00005395"/>
    </source>
</evidence>
<dbReference type="EC" id="2.3.1.266" evidence="5"/>
<evidence type="ECO:0000259" key="6">
    <source>
        <dbReference type="PROSITE" id="PS51186"/>
    </source>
</evidence>
<dbReference type="RefSeq" id="WP_317626293.1">
    <property type="nucleotide sequence ID" value="NZ_JANFFA010000003.1"/>
</dbReference>
<evidence type="ECO:0000313" key="8">
    <source>
        <dbReference type="Proteomes" id="UP001227162"/>
    </source>
</evidence>
<name>A0AAJ1U6U4_9RHOB</name>
<organism evidence="7 8">
    <name type="scientific">Rhodalgimonas zhirmunskyi</name>
    <dbReference type="NCBI Taxonomy" id="2964767"/>
    <lineage>
        <taxon>Bacteria</taxon>
        <taxon>Pseudomonadati</taxon>
        <taxon>Pseudomonadota</taxon>
        <taxon>Alphaproteobacteria</taxon>
        <taxon>Rhodobacterales</taxon>
        <taxon>Roseobacteraceae</taxon>
        <taxon>Rhodalgimonas</taxon>
    </lineage>
</organism>
<dbReference type="InterPro" id="IPR006464">
    <property type="entry name" value="AcTrfase_RimI/Ard1"/>
</dbReference>
<dbReference type="InterPro" id="IPR016181">
    <property type="entry name" value="Acyl_CoA_acyltransferase"/>
</dbReference>
<protein>
    <recommendedName>
        <fullName evidence="5">[Ribosomal protein bS18]-alanine N-acetyltransferase</fullName>
        <ecNumber evidence="5">2.3.1.266</ecNumber>
    </recommendedName>
</protein>
<dbReference type="PANTHER" id="PTHR43420:SF12">
    <property type="entry name" value="N-ACETYLTRANSFERASE DOMAIN-CONTAINING PROTEIN"/>
    <property type="match status" value="1"/>
</dbReference>
<dbReference type="InterPro" id="IPR000182">
    <property type="entry name" value="GNAT_dom"/>
</dbReference>
<dbReference type="InterPro" id="IPR050680">
    <property type="entry name" value="YpeA/RimI_acetyltransf"/>
</dbReference>
<feature type="domain" description="N-acetyltransferase" evidence="6">
    <location>
        <begin position="1"/>
        <end position="145"/>
    </location>
</feature>
<dbReference type="CDD" id="cd04301">
    <property type="entry name" value="NAT_SF"/>
    <property type="match status" value="1"/>
</dbReference>
<sequence length="145" mass="15681">MPAKAQPEAQLDALASLHARAFTDERPWTAQEFDALLQNPHSFVCATQHAFALGRAIAGEAELLTIATDPDYIRQGLGRAMLAAFETEARKRAAVTAFLEVSSENDAAIGLYTGTGYRVTATRHAYYSLRNGTRADALIMAKPLA</sequence>
<dbReference type="Gene3D" id="3.40.630.30">
    <property type="match status" value="1"/>
</dbReference>
<gene>
    <name evidence="7" type="primary">rimI</name>
    <name evidence="7" type="ORF">NOI20_11190</name>
</gene>
<reference evidence="7" key="1">
    <citation type="submission" date="2022-07" db="EMBL/GenBank/DDBJ databases">
        <authorList>
            <person name="Otstavnykh N."/>
            <person name="Isaeva M."/>
            <person name="Bystritskaya E."/>
        </authorList>
    </citation>
    <scope>NUCLEOTIDE SEQUENCE</scope>
    <source>
        <strain evidence="7">10Alg 79</strain>
    </source>
</reference>
<dbReference type="AlphaFoldDB" id="A0AAJ1U6U4"/>
<keyword evidence="7" id="KW-0687">Ribonucleoprotein</keyword>
<evidence type="ECO:0000313" key="7">
    <source>
        <dbReference type="EMBL" id="MDQ2094675.1"/>
    </source>
</evidence>
<dbReference type="EMBL" id="JANFFA010000003">
    <property type="protein sequence ID" value="MDQ2094675.1"/>
    <property type="molecule type" value="Genomic_DNA"/>
</dbReference>
<dbReference type="NCBIfam" id="TIGR01575">
    <property type="entry name" value="rimI"/>
    <property type="match status" value="1"/>
</dbReference>
<evidence type="ECO:0000256" key="4">
    <source>
        <dbReference type="ARBA" id="ARBA00023315"/>
    </source>
</evidence>
<dbReference type="GO" id="GO:0008999">
    <property type="term" value="F:protein-N-terminal-alanine acetyltransferase activity"/>
    <property type="evidence" value="ECO:0007669"/>
    <property type="project" value="UniProtKB-EC"/>
</dbReference>
<keyword evidence="7" id="KW-0689">Ribosomal protein</keyword>
<dbReference type="GO" id="GO:0005737">
    <property type="term" value="C:cytoplasm"/>
    <property type="evidence" value="ECO:0007669"/>
    <property type="project" value="UniProtKB-SubCell"/>
</dbReference>
<evidence type="ECO:0000256" key="5">
    <source>
        <dbReference type="RuleBase" id="RU363094"/>
    </source>
</evidence>
<accession>A0AAJ1U6U4</accession>
<comment type="caution">
    <text evidence="7">The sequence shown here is derived from an EMBL/GenBank/DDBJ whole genome shotgun (WGS) entry which is preliminary data.</text>
</comment>
<keyword evidence="8" id="KW-1185">Reference proteome</keyword>
<dbReference type="PANTHER" id="PTHR43420">
    <property type="entry name" value="ACETYLTRANSFERASE"/>
    <property type="match status" value="1"/>
</dbReference>
<dbReference type="PROSITE" id="PS51186">
    <property type="entry name" value="GNAT"/>
    <property type="match status" value="1"/>
</dbReference>
<comment type="catalytic activity">
    <reaction evidence="5">
        <text>N-terminal L-alanyl-[ribosomal protein bS18] + acetyl-CoA = N-terminal N(alpha)-acetyl-L-alanyl-[ribosomal protein bS18] + CoA + H(+)</text>
        <dbReference type="Rhea" id="RHEA:43756"/>
        <dbReference type="Rhea" id="RHEA-COMP:10676"/>
        <dbReference type="Rhea" id="RHEA-COMP:10677"/>
        <dbReference type="ChEBI" id="CHEBI:15378"/>
        <dbReference type="ChEBI" id="CHEBI:57287"/>
        <dbReference type="ChEBI" id="CHEBI:57288"/>
        <dbReference type="ChEBI" id="CHEBI:64718"/>
        <dbReference type="ChEBI" id="CHEBI:83683"/>
        <dbReference type="EC" id="2.3.1.266"/>
    </reaction>
</comment>
<dbReference type="SUPFAM" id="SSF55729">
    <property type="entry name" value="Acyl-CoA N-acyltransferases (Nat)"/>
    <property type="match status" value="1"/>
</dbReference>
<comment type="similarity">
    <text evidence="1 5">Belongs to the acetyltransferase family. RimI subfamily.</text>
</comment>
<dbReference type="Proteomes" id="UP001227162">
    <property type="component" value="Unassembled WGS sequence"/>
</dbReference>
<evidence type="ECO:0000256" key="2">
    <source>
        <dbReference type="ARBA" id="ARBA00022490"/>
    </source>
</evidence>
<dbReference type="GO" id="GO:0005840">
    <property type="term" value="C:ribosome"/>
    <property type="evidence" value="ECO:0007669"/>
    <property type="project" value="UniProtKB-KW"/>
</dbReference>
<comment type="function">
    <text evidence="5">Acetylates the N-terminal alanine of ribosomal protein bS18.</text>
</comment>
<dbReference type="Pfam" id="PF00583">
    <property type="entry name" value="Acetyltransf_1"/>
    <property type="match status" value="1"/>
</dbReference>
<evidence type="ECO:0000256" key="3">
    <source>
        <dbReference type="ARBA" id="ARBA00022679"/>
    </source>
</evidence>
<comment type="subcellular location">
    <subcellularLocation>
        <location evidence="5">Cytoplasm</location>
    </subcellularLocation>
</comment>
<reference evidence="7" key="2">
    <citation type="submission" date="2023-04" db="EMBL/GenBank/DDBJ databases">
        <title>'Rhodoalgimonas zhirmunskyi' gen. nov., isolated from a red alga.</title>
        <authorList>
            <person name="Nedashkovskaya O.I."/>
            <person name="Otstavnykh N.Y."/>
            <person name="Bystritskaya E.P."/>
            <person name="Balabanova L.A."/>
            <person name="Isaeva M.P."/>
        </authorList>
    </citation>
    <scope>NUCLEOTIDE SEQUENCE</scope>
    <source>
        <strain evidence="7">10Alg 79</strain>
    </source>
</reference>
<keyword evidence="4 7" id="KW-0012">Acyltransferase</keyword>
<keyword evidence="3 7" id="KW-0808">Transferase</keyword>
<proteinExistence type="inferred from homology"/>
<keyword evidence="2 5" id="KW-0963">Cytoplasm</keyword>